<reference evidence="5 6" key="1">
    <citation type="submission" date="2020-08" db="EMBL/GenBank/DDBJ databases">
        <title>Functional genomics of gut bacteria from endangered species of beetles.</title>
        <authorList>
            <person name="Carlos-Shanley C."/>
        </authorList>
    </citation>
    <scope>NUCLEOTIDE SEQUENCE [LARGE SCALE GENOMIC DNA]</scope>
    <source>
        <strain evidence="5 6">S00239</strain>
    </source>
</reference>
<dbReference type="SUPFAM" id="SSF55811">
    <property type="entry name" value="Nudix"/>
    <property type="match status" value="1"/>
</dbReference>
<keyword evidence="2 3" id="KW-0378">Hydrolase</keyword>
<dbReference type="InterPro" id="IPR020476">
    <property type="entry name" value="Nudix_hydrolase"/>
</dbReference>
<evidence type="ECO:0000256" key="3">
    <source>
        <dbReference type="RuleBase" id="RU003476"/>
    </source>
</evidence>
<dbReference type="EMBL" id="JACHLP010000002">
    <property type="protein sequence ID" value="MBB4842805.1"/>
    <property type="molecule type" value="Genomic_DNA"/>
</dbReference>
<comment type="similarity">
    <text evidence="3">Belongs to the Nudix hydrolase family.</text>
</comment>
<proteinExistence type="inferred from homology"/>
<evidence type="ECO:0000256" key="2">
    <source>
        <dbReference type="ARBA" id="ARBA00022801"/>
    </source>
</evidence>
<dbReference type="GO" id="GO:0016787">
    <property type="term" value="F:hydrolase activity"/>
    <property type="evidence" value="ECO:0007669"/>
    <property type="project" value="UniProtKB-KW"/>
</dbReference>
<dbReference type="Pfam" id="PF00293">
    <property type="entry name" value="NUDIX"/>
    <property type="match status" value="1"/>
</dbReference>
<evidence type="ECO:0000256" key="1">
    <source>
        <dbReference type="ARBA" id="ARBA00001946"/>
    </source>
</evidence>
<organism evidence="5 6">
    <name type="scientific">Roseateles oligotrophus</name>
    <dbReference type="NCBI Taxonomy" id="1769250"/>
    <lineage>
        <taxon>Bacteria</taxon>
        <taxon>Pseudomonadati</taxon>
        <taxon>Pseudomonadota</taxon>
        <taxon>Betaproteobacteria</taxon>
        <taxon>Burkholderiales</taxon>
        <taxon>Sphaerotilaceae</taxon>
        <taxon>Roseateles</taxon>
    </lineage>
</organism>
<dbReference type="PRINTS" id="PR00502">
    <property type="entry name" value="NUDIXFAMILY"/>
</dbReference>
<dbReference type="PANTHER" id="PTHR43046:SF2">
    <property type="entry name" value="8-OXO-DGTP DIPHOSPHATASE-RELATED"/>
    <property type="match status" value="1"/>
</dbReference>
<evidence type="ECO:0000313" key="5">
    <source>
        <dbReference type="EMBL" id="MBB4842805.1"/>
    </source>
</evidence>
<sequence length="131" mass="14506">MYKVSIKALLPAPDGRIVLLLNEREEWELPGGQIELGETPPACLAREIAEELGLQVAVEAPLDSYLFEVIPGRHVFIVTYRARLTGPFEPRLSHEHRRWALFAPAALPANLPQGYRASILRGLQAGSPENS</sequence>
<dbReference type="InterPro" id="IPR015797">
    <property type="entry name" value="NUDIX_hydrolase-like_dom_sf"/>
</dbReference>
<accession>A0A840L812</accession>
<dbReference type="Proteomes" id="UP000562027">
    <property type="component" value="Unassembled WGS sequence"/>
</dbReference>
<comment type="cofactor">
    <cofactor evidence="1">
        <name>Mg(2+)</name>
        <dbReference type="ChEBI" id="CHEBI:18420"/>
    </cofactor>
</comment>
<gene>
    <name evidence="5" type="ORF">HNP55_001320</name>
</gene>
<dbReference type="PROSITE" id="PS00893">
    <property type="entry name" value="NUDIX_BOX"/>
    <property type="match status" value="1"/>
</dbReference>
<dbReference type="InterPro" id="IPR020084">
    <property type="entry name" value="NUDIX_hydrolase_CS"/>
</dbReference>
<comment type="caution">
    <text evidence="5">The sequence shown here is derived from an EMBL/GenBank/DDBJ whole genome shotgun (WGS) entry which is preliminary data.</text>
</comment>
<dbReference type="AlphaFoldDB" id="A0A840L812"/>
<dbReference type="PROSITE" id="PS51462">
    <property type="entry name" value="NUDIX"/>
    <property type="match status" value="1"/>
</dbReference>
<dbReference type="InterPro" id="IPR000086">
    <property type="entry name" value="NUDIX_hydrolase_dom"/>
</dbReference>
<name>A0A840L812_9BURK</name>
<protein>
    <submittedName>
        <fullName evidence="5">8-oxo-dGTP pyrophosphatase MutT (NUDIX family)</fullName>
    </submittedName>
</protein>
<dbReference type="RefSeq" id="WP_184297443.1">
    <property type="nucleotide sequence ID" value="NZ_JACHLP010000002.1"/>
</dbReference>
<dbReference type="CDD" id="cd04699">
    <property type="entry name" value="NUDIX_MutT_Nudt1"/>
    <property type="match status" value="1"/>
</dbReference>
<feature type="domain" description="Nudix hydrolase" evidence="4">
    <location>
        <begin position="1"/>
        <end position="124"/>
    </location>
</feature>
<dbReference type="Gene3D" id="3.90.79.10">
    <property type="entry name" value="Nucleoside Triphosphate Pyrophosphohydrolase"/>
    <property type="match status" value="1"/>
</dbReference>
<evidence type="ECO:0000313" key="6">
    <source>
        <dbReference type="Proteomes" id="UP000562027"/>
    </source>
</evidence>
<dbReference type="PANTHER" id="PTHR43046">
    <property type="entry name" value="GDP-MANNOSE MANNOSYL HYDROLASE"/>
    <property type="match status" value="1"/>
</dbReference>
<keyword evidence="6" id="KW-1185">Reference proteome</keyword>
<evidence type="ECO:0000259" key="4">
    <source>
        <dbReference type="PROSITE" id="PS51462"/>
    </source>
</evidence>